<feature type="domain" description="Peptidase S1" evidence="10">
    <location>
        <begin position="31"/>
        <end position="261"/>
    </location>
</feature>
<evidence type="ECO:0000256" key="4">
    <source>
        <dbReference type="ARBA" id="ARBA00022670"/>
    </source>
</evidence>
<keyword evidence="8" id="KW-1015">Disulfide bond</keyword>
<dbReference type="OrthoDB" id="10059102at2759"/>
<dbReference type="InterPro" id="IPR018114">
    <property type="entry name" value="TRYPSIN_HIS"/>
</dbReference>
<dbReference type="Proteomes" id="UP000037069">
    <property type="component" value="Unassembled WGS sequence"/>
</dbReference>
<dbReference type="InterPro" id="IPR009003">
    <property type="entry name" value="Peptidase_S1_PA"/>
</dbReference>
<evidence type="ECO:0000313" key="11">
    <source>
        <dbReference type="EMBL" id="KNC21813.1"/>
    </source>
</evidence>
<evidence type="ECO:0000256" key="8">
    <source>
        <dbReference type="ARBA" id="ARBA00023157"/>
    </source>
</evidence>
<evidence type="ECO:0000256" key="2">
    <source>
        <dbReference type="ARBA" id="ARBA00007664"/>
    </source>
</evidence>
<dbReference type="InterPro" id="IPR001254">
    <property type="entry name" value="Trypsin_dom"/>
</dbReference>
<keyword evidence="12" id="KW-1185">Reference proteome</keyword>
<dbReference type="Pfam" id="PF00089">
    <property type="entry name" value="Trypsin"/>
    <property type="match status" value="1"/>
</dbReference>
<dbReference type="Gene3D" id="2.40.10.10">
    <property type="entry name" value="Trypsin-like serine proteases"/>
    <property type="match status" value="1"/>
</dbReference>
<dbReference type="STRING" id="7375.A0A0L0BPA2"/>
<evidence type="ECO:0000313" key="12">
    <source>
        <dbReference type="Proteomes" id="UP000037069"/>
    </source>
</evidence>
<evidence type="ECO:0000256" key="6">
    <source>
        <dbReference type="ARBA" id="ARBA00022825"/>
    </source>
</evidence>
<comment type="caution">
    <text evidence="11">The sequence shown here is derived from an EMBL/GenBank/DDBJ whole genome shotgun (WGS) entry which is preliminary data.</text>
</comment>
<dbReference type="CDD" id="cd00190">
    <property type="entry name" value="Tryp_SPc"/>
    <property type="match status" value="1"/>
</dbReference>
<comment type="similarity">
    <text evidence="2">Belongs to the peptidase S1 family.</text>
</comment>
<accession>A0A0L0BPA2</accession>
<organism evidence="11 12">
    <name type="scientific">Lucilia cuprina</name>
    <name type="common">Green bottle fly</name>
    <name type="synonym">Australian sheep blowfly</name>
    <dbReference type="NCBI Taxonomy" id="7375"/>
    <lineage>
        <taxon>Eukaryota</taxon>
        <taxon>Metazoa</taxon>
        <taxon>Ecdysozoa</taxon>
        <taxon>Arthropoda</taxon>
        <taxon>Hexapoda</taxon>
        <taxon>Insecta</taxon>
        <taxon>Pterygota</taxon>
        <taxon>Neoptera</taxon>
        <taxon>Endopterygota</taxon>
        <taxon>Diptera</taxon>
        <taxon>Brachycera</taxon>
        <taxon>Muscomorpha</taxon>
        <taxon>Oestroidea</taxon>
        <taxon>Calliphoridae</taxon>
        <taxon>Luciliinae</taxon>
        <taxon>Lucilia</taxon>
    </lineage>
</organism>
<dbReference type="GO" id="GO:0004252">
    <property type="term" value="F:serine-type endopeptidase activity"/>
    <property type="evidence" value="ECO:0007669"/>
    <property type="project" value="InterPro"/>
</dbReference>
<protein>
    <recommendedName>
        <fullName evidence="10">Peptidase S1 domain-containing protein</fullName>
    </recommendedName>
</protein>
<keyword evidence="4" id="KW-0645">Protease</keyword>
<dbReference type="PANTHER" id="PTHR24276:SF91">
    <property type="entry name" value="AT26814P-RELATED"/>
    <property type="match status" value="1"/>
</dbReference>
<dbReference type="GO" id="GO:0016485">
    <property type="term" value="P:protein processing"/>
    <property type="evidence" value="ECO:0007669"/>
    <property type="project" value="UniProtKB-ARBA"/>
</dbReference>
<dbReference type="SMART" id="SM00020">
    <property type="entry name" value="Tryp_SPc"/>
    <property type="match status" value="1"/>
</dbReference>
<reference evidence="11 12" key="1">
    <citation type="journal article" date="2015" name="Nat. Commun.">
        <title>Lucilia cuprina genome unlocks parasitic fly biology to underpin future interventions.</title>
        <authorList>
            <person name="Anstead C.A."/>
            <person name="Korhonen P.K."/>
            <person name="Young N.D."/>
            <person name="Hall R.S."/>
            <person name="Jex A.R."/>
            <person name="Murali S.C."/>
            <person name="Hughes D.S."/>
            <person name="Lee S.F."/>
            <person name="Perry T."/>
            <person name="Stroehlein A.J."/>
            <person name="Ansell B.R."/>
            <person name="Breugelmans B."/>
            <person name="Hofmann A."/>
            <person name="Qu J."/>
            <person name="Dugan S."/>
            <person name="Lee S.L."/>
            <person name="Chao H."/>
            <person name="Dinh H."/>
            <person name="Han Y."/>
            <person name="Doddapaneni H.V."/>
            <person name="Worley K.C."/>
            <person name="Muzny D.M."/>
            <person name="Ioannidis P."/>
            <person name="Waterhouse R.M."/>
            <person name="Zdobnov E.M."/>
            <person name="James P.J."/>
            <person name="Bagnall N.H."/>
            <person name="Kotze A.C."/>
            <person name="Gibbs R.A."/>
            <person name="Richards S."/>
            <person name="Batterham P."/>
            <person name="Gasser R.B."/>
        </authorList>
    </citation>
    <scope>NUCLEOTIDE SEQUENCE [LARGE SCALE GENOMIC DNA]</scope>
    <source>
        <strain evidence="11 12">LS</strain>
        <tissue evidence="11">Full body</tissue>
    </source>
</reference>
<keyword evidence="9" id="KW-0732">Signal</keyword>
<dbReference type="SUPFAM" id="SSF50494">
    <property type="entry name" value="Trypsin-like serine proteases"/>
    <property type="match status" value="1"/>
</dbReference>
<evidence type="ECO:0000256" key="3">
    <source>
        <dbReference type="ARBA" id="ARBA00022525"/>
    </source>
</evidence>
<keyword evidence="3" id="KW-0964">Secreted</keyword>
<evidence type="ECO:0000256" key="1">
    <source>
        <dbReference type="ARBA" id="ARBA00004613"/>
    </source>
</evidence>
<dbReference type="GO" id="GO:0005576">
    <property type="term" value="C:extracellular region"/>
    <property type="evidence" value="ECO:0007669"/>
    <property type="project" value="UniProtKB-SubCell"/>
</dbReference>
<proteinExistence type="inferred from homology"/>
<dbReference type="InterPro" id="IPR050430">
    <property type="entry name" value="Peptidase_S1"/>
</dbReference>
<dbReference type="FunFam" id="2.40.10.10:FF:000047">
    <property type="entry name" value="Trypsin eta"/>
    <property type="match status" value="1"/>
</dbReference>
<dbReference type="EMBL" id="JRES01001578">
    <property type="protein sequence ID" value="KNC21813.1"/>
    <property type="molecule type" value="Genomic_DNA"/>
</dbReference>
<dbReference type="PRINTS" id="PR00722">
    <property type="entry name" value="CHYMOTRYPSIN"/>
</dbReference>
<evidence type="ECO:0000256" key="9">
    <source>
        <dbReference type="SAM" id="SignalP"/>
    </source>
</evidence>
<keyword evidence="6" id="KW-0720">Serine protease</keyword>
<gene>
    <name evidence="11" type="ORF">FF38_03195</name>
</gene>
<evidence type="ECO:0000259" key="10">
    <source>
        <dbReference type="PROSITE" id="PS50240"/>
    </source>
</evidence>
<feature type="chain" id="PRO_5005534858" description="Peptidase S1 domain-containing protein" evidence="9">
    <location>
        <begin position="24"/>
        <end position="268"/>
    </location>
</feature>
<keyword evidence="5" id="KW-0378">Hydrolase</keyword>
<sequence length="268" mass="29378">MYSSSLKYAGLIVSFYLVICVKAQEPVQPRVIGGRIAVENYPFIASLIEVTDDGHFFHICGGSIINEHTILTAAHCIFNMSPDNLRVHVGDKSLAVTEGDVYNVEAIYFNRNWTSDSYDYDVGLVRILGSFKLGPQVQPIKLVGPKARIRDGTMATVIGWGFTDLNNPTISDTLMVAHVPIVKQSTCSRQIGQGLITRRMICAGFKYGGVDTCKYDSGGPMVINGKQVGIVSWGIGCAEPNKPGIYARVTELLPWIRSILSNVYNEVI</sequence>
<dbReference type="AlphaFoldDB" id="A0A0L0BPA2"/>
<evidence type="ECO:0000256" key="7">
    <source>
        <dbReference type="ARBA" id="ARBA00023145"/>
    </source>
</evidence>
<keyword evidence="7" id="KW-0865">Zymogen</keyword>
<dbReference type="PROSITE" id="PS00134">
    <property type="entry name" value="TRYPSIN_HIS"/>
    <property type="match status" value="1"/>
</dbReference>
<name>A0A0L0BPA2_LUCCU</name>
<feature type="signal peptide" evidence="9">
    <location>
        <begin position="1"/>
        <end position="23"/>
    </location>
</feature>
<dbReference type="InterPro" id="IPR043504">
    <property type="entry name" value="Peptidase_S1_PA_chymotrypsin"/>
</dbReference>
<dbReference type="PROSITE" id="PS50240">
    <property type="entry name" value="TRYPSIN_DOM"/>
    <property type="match status" value="1"/>
</dbReference>
<comment type="subcellular location">
    <subcellularLocation>
        <location evidence="1">Secreted</location>
    </subcellularLocation>
</comment>
<evidence type="ECO:0000256" key="5">
    <source>
        <dbReference type="ARBA" id="ARBA00022801"/>
    </source>
</evidence>
<dbReference type="InterPro" id="IPR001314">
    <property type="entry name" value="Peptidase_S1A"/>
</dbReference>
<dbReference type="PANTHER" id="PTHR24276">
    <property type="entry name" value="POLYSERASE-RELATED"/>
    <property type="match status" value="1"/>
</dbReference>